<proteinExistence type="predicted"/>
<sequence>MKKMMTILLGDVPADLPQWNPPYSDQQADNILRNLFPSSTNNKIYGKA</sequence>
<dbReference type="AlphaFoldDB" id="A0A930YA62"/>
<gene>
    <name evidence="1" type="ORF">INT80_02770</name>
</gene>
<evidence type="ECO:0000313" key="1">
    <source>
        <dbReference type="EMBL" id="MBF4102293.1"/>
    </source>
</evidence>
<protein>
    <submittedName>
        <fullName evidence="1">Uncharacterized protein</fullName>
    </submittedName>
</protein>
<comment type="caution">
    <text evidence="1">The sequence shown here is derived from an EMBL/GenBank/DDBJ whole genome shotgun (WGS) entry which is preliminary data.</text>
</comment>
<dbReference type="EMBL" id="JADION010000005">
    <property type="protein sequence ID" value="MBF4102293.1"/>
    <property type="molecule type" value="Genomic_DNA"/>
</dbReference>
<reference evidence="1" key="1">
    <citation type="submission" date="2020-11" db="EMBL/GenBank/DDBJ databases">
        <title>Gallibacterium anatis 1637, full genome, WGS.</title>
        <authorList>
            <person name="Laishevtcev A.I."/>
            <person name="Yakimova E.A."/>
            <person name="Petkovich D."/>
            <person name="Stepanova T.V."/>
            <person name="Kalendr R.S."/>
            <person name="Rubalsky E.O."/>
            <person name="Zulkarneev E.R."/>
            <person name="Aleshkin A.V."/>
        </authorList>
    </citation>
    <scope>NUCLEOTIDE SEQUENCE</scope>
    <source>
        <strain evidence="1">1637</strain>
    </source>
</reference>
<name>A0A930YA62_9PAST</name>
<organism evidence="1">
    <name type="scientific">Gallibacterium anatis</name>
    <dbReference type="NCBI Taxonomy" id="750"/>
    <lineage>
        <taxon>Bacteria</taxon>
        <taxon>Pseudomonadati</taxon>
        <taxon>Pseudomonadota</taxon>
        <taxon>Gammaproteobacteria</taxon>
        <taxon>Pasteurellales</taxon>
        <taxon>Pasteurellaceae</taxon>
        <taxon>Gallibacterium</taxon>
    </lineage>
</organism>
<accession>A0A930YA62</accession>